<comment type="caution">
    <text evidence="4">The sequence shown here is derived from an EMBL/GenBank/DDBJ whole genome shotgun (WGS) entry which is preliminary data.</text>
</comment>
<dbReference type="GO" id="GO:0005506">
    <property type="term" value="F:iron ion binding"/>
    <property type="evidence" value="ECO:0007669"/>
    <property type="project" value="InterPro"/>
</dbReference>
<name>A0A8J2LIQ2_9HEXA</name>
<protein>
    <recommendedName>
        <fullName evidence="6">Cytochrome P450</fullName>
    </recommendedName>
</protein>
<evidence type="ECO:0008006" key="6">
    <source>
        <dbReference type="Google" id="ProtNLM"/>
    </source>
</evidence>
<gene>
    <name evidence="4" type="ORF">AFUS01_LOCUS42248</name>
</gene>
<dbReference type="InterPro" id="IPR050182">
    <property type="entry name" value="Cytochrome_P450_fam2"/>
</dbReference>
<dbReference type="PANTHER" id="PTHR24300">
    <property type="entry name" value="CYTOCHROME P450 508A4-RELATED"/>
    <property type="match status" value="1"/>
</dbReference>
<accession>A0A8J2LIQ2</accession>
<keyword evidence="5" id="KW-1185">Reference proteome</keyword>
<keyword evidence="2" id="KW-0479">Metal-binding</keyword>
<feature type="non-terminal residue" evidence="4">
    <location>
        <position position="98"/>
    </location>
</feature>
<comment type="similarity">
    <text evidence="1">Belongs to the cytochrome P450 family.</text>
</comment>
<dbReference type="GO" id="GO:0020037">
    <property type="term" value="F:heme binding"/>
    <property type="evidence" value="ECO:0007669"/>
    <property type="project" value="InterPro"/>
</dbReference>
<dbReference type="OrthoDB" id="1470350at2759"/>
<dbReference type="PANTHER" id="PTHR24300:SF375">
    <property type="entry name" value="CYTOCHROME P450 FAMILY"/>
    <property type="match status" value="1"/>
</dbReference>
<sequence>DQVELIGDDKTSSFHPSQNCYPKTAGDVFMSSMESVSTTLEWALLYMCCFPEVQKKLQAEIDQMIGTTRSPLLIDRPRMTYMDAVTSELLRFSTITPM</sequence>
<dbReference type="GO" id="GO:0005737">
    <property type="term" value="C:cytoplasm"/>
    <property type="evidence" value="ECO:0007669"/>
    <property type="project" value="TreeGrafter"/>
</dbReference>
<evidence type="ECO:0000313" key="4">
    <source>
        <dbReference type="EMBL" id="CAG7832568.1"/>
    </source>
</evidence>
<evidence type="ECO:0000256" key="2">
    <source>
        <dbReference type="ARBA" id="ARBA00022723"/>
    </source>
</evidence>
<evidence type="ECO:0000313" key="5">
    <source>
        <dbReference type="Proteomes" id="UP000708208"/>
    </source>
</evidence>
<dbReference type="EMBL" id="CAJVCH010565777">
    <property type="protein sequence ID" value="CAG7832568.1"/>
    <property type="molecule type" value="Genomic_DNA"/>
</dbReference>
<keyword evidence="3" id="KW-0408">Iron</keyword>
<dbReference type="GO" id="GO:0006805">
    <property type="term" value="P:xenobiotic metabolic process"/>
    <property type="evidence" value="ECO:0007669"/>
    <property type="project" value="TreeGrafter"/>
</dbReference>
<dbReference type="GO" id="GO:0016712">
    <property type="term" value="F:oxidoreductase activity, acting on paired donors, with incorporation or reduction of molecular oxygen, reduced flavin or flavoprotein as one donor, and incorporation of one atom of oxygen"/>
    <property type="evidence" value="ECO:0007669"/>
    <property type="project" value="TreeGrafter"/>
</dbReference>
<dbReference type="Proteomes" id="UP000708208">
    <property type="component" value="Unassembled WGS sequence"/>
</dbReference>
<dbReference type="Pfam" id="PF00067">
    <property type="entry name" value="p450"/>
    <property type="match status" value="1"/>
</dbReference>
<dbReference type="GO" id="GO:0006082">
    <property type="term" value="P:organic acid metabolic process"/>
    <property type="evidence" value="ECO:0007669"/>
    <property type="project" value="TreeGrafter"/>
</dbReference>
<evidence type="ECO:0000256" key="1">
    <source>
        <dbReference type="ARBA" id="ARBA00010617"/>
    </source>
</evidence>
<reference evidence="4" key="1">
    <citation type="submission" date="2021-06" db="EMBL/GenBank/DDBJ databases">
        <authorList>
            <person name="Hodson N. C."/>
            <person name="Mongue J. A."/>
            <person name="Jaron S. K."/>
        </authorList>
    </citation>
    <scope>NUCLEOTIDE SEQUENCE</scope>
</reference>
<feature type="non-terminal residue" evidence="4">
    <location>
        <position position="1"/>
    </location>
</feature>
<dbReference type="AlphaFoldDB" id="A0A8J2LIQ2"/>
<proteinExistence type="inferred from homology"/>
<organism evidence="4 5">
    <name type="scientific">Allacma fusca</name>
    <dbReference type="NCBI Taxonomy" id="39272"/>
    <lineage>
        <taxon>Eukaryota</taxon>
        <taxon>Metazoa</taxon>
        <taxon>Ecdysozoa</taxon>
        <taxon>Arthropoda</taxon>
        <taxon>Hexapoda</taxon>
        <taxon>Collembola</taxon>
        <taxon>Symphypleona</taxon>
        <taxon>Sminthuridae</taxon>
        <taxon>Allacma</taxon>
    </lineage>
</organism>
<evidence type="ECO:0000256" key="3">
    <source>
        <dbReference type="ARBA" id="ARBA00023004"/>
    </source>
</evidence>
<dbReference type="InterPro" id="IPR001128">
    <property type="entry name" value="Cyt_P450"/>
</dbReference>